<keyword evidence="3" id="KW-1185">Reference proteome</keyword>
<feature type="chain" id="PRO_5035143889" description="Secreted protein" evidence="1">
    <location>
        <begin position="22"/>
        <end position="137"/>
    </location>
</feature>
<dbReference type="InParanoid" id="A0A2R8PKI0"/>
<dbReference type="Proteomes" id="UP000008225">
    <property type="component" value="Chromosome 16"/>
</dbReference>
<accession>A0A2R8PKI0</accession>
<evidence type="ECO:0008006" key="4">
    <source>
        <dbReference type="Google" id="ProtNLM"/>
    </source>
</evidence>
<dbReference type="Ensembl" id="ENSCJAT00000075123.3">
    <property type="protein sequence ID" value="ENSCJAP00000065771.3"/>
    <property type="gene ID" value="ENSCJAG00000042413.3"/>
</dbReference>
<reference evidence="2" key="3">
    <citation type="submission" date="2025-09" db="UniProtKB">
        <authorList>
            <consortium name="Ensembl"/>
        </authorList>
    </citation>
    <scope>IDENTIFICATION</scope>
</reference>
<name>A0A2R8PKI0_CALJA</name>
<protein>
    <recommendedName>
        <fullName evidence="4">Secreted protein</fullName>
    </recommendedName>
</protein>
<dbReference type="OMA" id="SCFACDD"/>
<dbReference type="GeneTree" id="ENSGT00910000147614"/>
<evidence type="ECO:0000256" key="1">
    <source>
        <dbReference type="SAM" id="SignalP"/>
    </source>
</evidence>
<feature type="signal peptide" evidence="1">
    <location>
        <begin position="1"/>
        <end position="21"/>
    </location>
</feature>
<sequence>MFLLLPLSFLLIYTNTPRSERGPINALVSSTLPGTPDPSAALAPALGRRPAAWYARVVAVGAQCIRGVEGSCSACDYLNSQDKDAVCQMVLLKRSRREREGLSPSKRKCSGRALCTGTYNTIARTRLSRRGEAILPI</sequence>
<dbReference type="AlphaFoldDB" id="A0A2R8PKI0"/>
<organism evidence="2 3">
    <name type="scientific">Callithrix jacchus</name>
    <name type="common">White-tufted-ear marmoset</name>
    <name type="synonym">Simia Jacchus</name>
    <dbReference type="NCBI Taxonomy" id="9483"/>
    <lineage>
        <taxon>Eukaryota</taxon>
        <taxon>Metazoa</taxon>
        <taxon>Chordata</taxon>
        <taxon>Craniata</taxon>
        <taxon>Vertebrata</taxon>
        <taxon>Euteleostomi</taxon>
        <taxon>Mammalia</taxon>
        <taxon>Eutheria</taxon>
        <taxon>Euarchontoglires</taxon>
        <taxon>Primates</taxon>
        <taxon>Haplorrhini</taxon>
        <taxon>Platyrrhini</taxon>
        <taxon>Cebidae</taxon>
        <taxon>Callitrichinae</taxon>
        <taxon>Callithrix</taxon>
        <taxon>Callithrix</taxon>
    </lineage>
</organism>
<reference evidence="2" key="1">
    <citation type="submission" date="2009-03" db="EMBL/GenBank/DDBJ databases">
        <authorList>
            <person name="Warren W."/>
            <person name="Ye L."/>
            <person name="Minx P."/>
            <person name="Worley K."/>
            <person name="Gibbs R."/>
            <person name="Wilson R.K."/>
        </authorList>
    </citation>
    <scope>NUCLEOTIDE SEQUENCE [LARGE SCALE GENOMIC DNA]</scope>
</reference>
<evidence type="ECO:0000313" key="2">
    <source>
        <dbReference type="Ensembl" id="ENSCJAP00000065771.3"/>
    </source>
</evidence>
<proteinExistence type="predicted"/>
<keyword evidence="1" id="KW-0732">Signal</keyword>
<evidence type="ECO:0000313" key="3">
    <source>
        <dbReference type="Proteomes" id="UP000008225"/>
    </source>
</evidence>
<reference evidence="2" key="2">
    <citation type="submission" date="2025-08" db="UniProtKB">
        <authorList>
            <consortium name="Ensembl"/>
        </authorList>
    </citation>
    <scope>IDENTIFICATION</scope>
</reference>